<keyword evidence="2" id="KW-0812">Transmembrane</keyword>
<feature type="region of interest" description="Disordered" evidence="1">
    <location>
        <begin position="162"/>
        <end position="183"/>
    </location>
</feature>
<organism evidence="3 4">
    <name type="scientific">Steinernema carpocapsae</name>
    <name type="common">Entomopathogenic nematode</name>
    <dbReference type="NCBI Taxonomy" id="34508"/>
    <lineage>
        <taxon>Eukaryota</taxon>
        <taxon>Metazoa</taxon>
        <taxon>Ecdysozoa</taxon>
        <taxon>Nematoda</taxon>
        <taxon>Chromadorea</taxon>
        <taxon>Rhabditida</taxon>
        <taxon>Tylenchina</taxon>
        <taxon>Panagrolaimomorpha</taxon>
        <taxon>Strongyloidoidea</taxon>
        <taxon>Steinernematidae</taxon>
        <taxon>Steinernema</taxon>
    </lineage>
</organism>
<evidence type="ECO:0000313" key="3">
    <source>
        <dbReference type="EMBL" id="TKR71867.1"/>
    </source>
</evidence>
<accession>A0A4U5MQE5</accession>
<keyword evidence="4" id="KW-1185">Reference proteome</keyword>
<keyword evidence="2" id="KW-0472">Membrane</keyword>
<comment type="caution">
    <text evidence="3">The sequence shown here is derived from an EMBL/GenBank/DDBJ whole genome shotgun (WGS) entry which is preliminary data.</text>
</comment>
<proteinExistence type="predicted"/>
<feature type="compositionally biased region" description="Pro residues" evidence="1">
    <location>
        <begin position="167"/>
        <end position="176"/>
    </location>
</feature>
<keyword evidence="2" id="KW-1133">Transmembrane helix</keyword>
<evidence type="ECO:0000256" key="1">
    <source>
        <dbReference type="SAM" id="MobiDB-lite"/>
    </source>
</evidence>
<reference evidence="3 4" key="1">
    <citation type="journal article" date="2015" name="Genome Biol.">
        <title>Comparative genomics of Steinernema reveals deeply conserved gene regulatory networks.</title>
        <authorList>
            <person name="Dillman A.R."/>
            <person name="Macchietto M."/>
            <person name="Porter C.F."/>
            <person name="Rogers A."/>
            <person name="Williams B."/>
            <person name="Antoshechkin I."/>
            <person name="Lee M.M."/>
            <person name="Goodwin Z."/>
            <person name="Lu X."/>
            <person name="Lewis E.E."/>
            <person name="Goodrich-Blair H."/>
            <person name="Stock S.P."/>
            <person name="Adams B.J."/>
            <person name="Sternberg P.W."/>
            <person name="Mortazavi A."/>
        </authorList>
    </citation>
    <scope>NUCLEOTIDE SEQUENCE [LARGE SCALE GENOMIC DNA]</scope>
    <source>
        <strain evidence="3 4">ALL</strain>
    </source>
</reference>
<feature type="transmembrane region" description="Helical" evidence="2">
    <location>
        <begin position="75"/>
        <end position="103"/>
    </location>
</feature>
<evidence type="ECO:0000313" key="4">
    <source>
        <dbReference type="Proteomes" id="UP000298663"/>
    </source>
</evidence>
<reference evidence="3 4" key="2">
    <citation type="journal article" date="2019" name="G3 (Bethesda)">
        <title>Hybrid Assembly of the Genome of the Entomopathogenic Nematode Steinernema carpocapsae Identifies the X-Chromosome.</title>
        <authorList>
            <person name="Serra L."/>
            <person name="Macchietto M."/>
            <person name="Macias-Munoz A."/>
            <person name="McGill C.J."/>
            <person name="Rodriguez I.M."/>
            <person name="Rodriguez B."/>
            <person name="Murad R."/>
            <person name="Mortazavi A."/>
        </authorList>
    </citation>
    <scope>NUCLEOTIDE SEQUENCE [LARGE SCALE GENOMIC DNA]</scope>
    <source>
        <strain evidence="3 4">ALL</strain>
    </source>
</reference>
<gene>
    <name evidence="3" type="ORF">L596_019400</name>
</gene>
<dbReference type="Proteomes" id="UP000298663">
    <property type="component" value="Unassembled WGS sequence"/>
</dbReference>
<evidence type="ECO:0000256" key="2">
    <source>
        <dbReference type="SAM" id="Phobius"/>
    </source>
</evidence>
<sequence>MGQNPCNLAPAAIKLLPSHSKQHRVDVRTGLDNCLPKQDFAKGLCICSWAASAALLSAETFFAASVAFFPAASAAAFFAAPATLFSAASSAFAVFSIVVAMILKQRVVLKMRKETIAPNRMATTRRFTRKPISLPLLAHTQNCLKQPDAGLKRSFHILRHQARPLHPQTPPNPPSSPSAKRSKPMAATLSLLAHTQKFEIHRSPSPALPSPLRHILAGPLCTHTRTDLFVLHFKLTILNFFCQITWVDLEYQ</sequence>
<dbReference type="AlphaFoldDB" id="A0A4U5MQE5"/>
<feature type="transmembrane region" description="Helical" evidence="2">
    <location>
        <begin position="46"/>
        <end position="69"/>
    </location>
</feature>
<name>A0A4U5MQE5_STECR</name>
<protein>
    <submittedName>
        <fullName evidence="3">Uncharacterized protein</fullName>
    </submittedName>
</protein>
<dbReference type="EMBL" id="AZBU02000006">
    <property type="protein sequence ID" value="TKR71867.1"/>
    <property type="molecule type" value="Genomic_DNA"/>
</dbReference>